<dbReference type="SMART" id="SM00612">
    <property type="entry name" value="Kelch"/>
    <property type="match status" value="2"/>
</dbReference>
<comment type="caution">
    <text evidence="3">The sequence shown here is derived from an EMBL/GenBank/DDBJ whole genome shotgun (WGS) entry which is preliminary data.</text>
</comment>
<proteinExistence type="predicted"/>
<dbReference type="InterPro" id="IPR015915">
    <property type="entry name" value="Kelch-typ_b-propeller"/>
</dbReference>
<accession>A0ABV0MXD6</accession>
<keyword evidence="2" id="KW-0677">Repeat</keyword>
<dbReference type="EMBL" id="JAHRIO010017879">
    <property type="protein sequence ID" value="MEQ2163795.1"/>
    <property type="molecule type" value="Genomic_DNA"/>
</dbReference>
<dbReference type="PANTHER" id="PTHR46344:SF27">
    <property type="entry name" value="KELCH REPEAT SUPERFAMILY PROTEIN"/>
    <property type="match status" value="1"/>
</dbReference>
<gene>
    <name evidence="3" type="ORF">GOODEAATRI_034044</name>
</gene>
<sequence length="127" mass="14151">MLDGFVYAVGGWEGRGRLDSVECYNPHTNSWQFTPSVKMAVTSPAVVALDGLLYVTGGWHASTENTDKVECFNPKTNQWTMCAPMKERRYRPGAAVVDGKIYVLGGEEGWDRYLFNVWAPQTEDVPG</sequence>
<dbReference type="Gene3D" id="2.120.10.80">
    <property type="entry name" value="Kelch-type beta propeller"/>
    <property type="match status" value="1"/>
</dbReference>
<reference evidence="3 4" key="1">
    <citation type="submission" date="2021-06" db="EMBL/GenBank/DDBJ databases">
        <authorList>
            <person name="Palmer J.M."/>
        </authorList>
    </citation>
    <scope>NUCLEOTIDE SEQUENCE [LARGE SCALE GENOMIC DNA]</scope>
    <source>
        <strain evidence="3 4">GA_2019</strain>
        <tissue evidence="3">Muscle</tissue>
    </source>
</reference>
<dbReference type="Pfam" id="PF01344">
    <property type="entry name" value="Kelch_1"/>
    <property type="match status" value="3"/>
</dbReference>
<protein>
    <submittedName>
        <fullName evidence="3">Uncharacterized protein</fullName>
    </submittedName>
</protein>
<evidence type="ECO:0000313" key="3">
    <source>
        <dbReference type="EMBL" id="MEQ2163795.1"/>
    </source>
</evidence>
<dbReference type="PANTHER" id="PTHR46344">
    <property type="entry name" value="OS02G0202900 PROTEIN"/>
    <property type="match status" value="1"/>
</dbReference>
<keyword evidence="4" id="KW-1185">Reference proteome</keyword>
<evidence type="ECO:0000256" key="1">
    <source>
        <dbReference type="ARBA" id="ARBA00022441"/>
    </source>
</evidence>
<dbReference type="SUPFAM" id="SSF117281">
    <property type="entry name" value="Kelch motif"/>
    <property type="match status" value="1"/>
</dbReference>
<dbReference type="InterPro" id="IPR006652">
    <property type="entry name" value="Kelch_1"/>
</dbReference>
<name>A0ABV0MXD6_9TELE</name>
<organism evidence="3 4">
    <name type="scientific">Goodea atripinnis</name>
    <dbReference type="NCBI Taxonomy" id="208336"/>
    <lineage>
        <taxon>Eukaryota</taxon>
        <taxon>Metazoa</taxon>
        <taxon>Chordata</taxon>
        <taxon>Craniata</taxon>
        <taxon>Vertebrata</taxon>
        <taxon>Euteleostomi</taxon>
        <taxon>Actinopterygii</taxon>
        <taxon>Neopterygii</taxon>
        <taxon>Teleostei</taxon>
        <taxon>Neoteleostei</taxon>
        <taxon>Acanthomorphata</taxon>
        <taxon>Ovalentaria</taxon>
        <taxon>Atherinomorphae</taxon>
        <taxon>Cyprinodontiformes</taxon>
        <taxon>Goodeidae</taxon>
        <taxon>Goodea</taxon>
    </lineage>
</organism>
<evidence type="ECO:0000256" key="2">
    <source>
        <dbReference type="ARBA" id="ARBA00022737"/>
    </source>
</evidence>
<dbReference type="Proteomes" id="UP001476798">
    <property type="component" value="Unassembled WGS sequence"/>
</dbReference>
<keyword evidence="1" id="KW-0880">Kelch repeat</keyword>
<evidence type="ECO:0000313" key="4">
    <source>
        <dbReference type="Proteomes" id="UP001476798"/>
    </source>
</evidence>